<keyword evidence="3 5" id="KW-1133">Transmembrane helix</keyword>
<keyword evidence="2 5" id="KW-0812">Transmembrane</keyword>
<dbReference type="PANTHER" id="PTHR36985:SF1">
    <property type="entry name" value="TRANSLOCATION AND ASSEMBLY MODULE SUBUNIT TAMB"/>
    <property type="match status" value="1"/>
</dbReference>
<comment type="caution">
    <text evidence="7">The sequence shown here is derived from an EMBL/GenBank/DDBJ whole genome shotgun (WGS) entry which is preliminary data.</text>
</comment>
<evidence type="ECO:0000256" key="2">
    <source>
        <dbReference type="ARBA" id="ARBA00022692"/>
    </source>
</evidence>
<evidence type="ECO:0000313" key="8">
    <source>
        <dbReference type="Proteomes" id="UP001596303"/>
    </source>
</evidence>
<dbReference type="PANTHER" id="PTHR36985">
    <property type="entry name" value="TRANSLOCATION AND ASSEMBLY MODULE SUBUNIT TAMB"/>
    <property type="match status" value="1"/>
</dbReference>
<reference evidence="8" key="1">
    <citation type="journal article" date="2019" name="Int. J. Syst. Evol. Microbiol.">
        <title>The Global Catalogue of Microorganisms (GCM) 10K type strain sequencing project: providing services to taxonomists for standard genome sequencing and annotation.</title>
        <authorList>
            <consortium name="The Broad Institute Genomics Platform"/>
            <consortium name="The Broad Institute Genome Sequencing Center for Infectious Disease"/>
            <person name="Wu L."/>
            <person name="Ma J."/>
        </authorList>
    </citation>
    <scope>NUCLEOTIDE SEQUENCE [LARGE SCALE GENOMIC DNA]</scope>
    <source>
        <strain evidence="8">CGMCC-1.15741</strain>
    </source>
</reference>
<evidence type="ECO:0000256" key="5">
    <source>
        <dbReference type="SAM" id="Phobius"/>
    </source>
</evidence>
<evidence type="ECO:0000259" key="6">
    <source>
        <dbReference type="Pfam" id="PF04357"/>
    </source>
</evidence>
<keyword evidence="4 5" id="KW-0472">Membrane</keyword>
<proteinExistence type="predicted"/>
<evidence type="ECO:0000256" key="4">
    <source>
        <dbReference type="ARBA" id="ARBA00023136"/>
    </source>
</evidence>
<feature type="transmembrane region" description="Helical" evidence="5">
    <location>
        <begin position="12"/>
        <end position="38"/>
    </location>
</feature>
<name>A0ABW1S770_9PROT</name>
<evidence type="ECO:0000313" key="7">
    <source>
        <dbReference type="EMBL" id="MFC6197400.1"/>
    </source>
</evidence>
<dbReference type="InterPro" id="IPR007452">
    <property type="entry name" value="TamB_C"/>
</dbReference>
<feature type="domain" description="Translocation and assembly module TamB C-terminal" evidence="6">
    <location>
        <begin position="1047"/>
        <end position="1378"/>
    </location>
</feature>
<dbReference type="EMBL" id="JBHSSW010000004">
    <property type="protein sequence ID" value="MFC6197400.1"/>
    <property type="molecule type" value="Genomic_DNA"/>
</dbReference>
<evidence type="ECO:0000256" key="3">
    <source>
        <dbReference type="ARBA" id="ARBA00022989"/>
    </source>
</evidence>
<dbReference type="RefSeq" id="WP_377376221.1">
    <property type="nucleotide sequence ID" value="NZ_JBHSSW010000004.1"/>
</dbReference>
<keyword evidence="8" id="KW-1185">Reference proteome</keyword>
<sequence>MTEAAPKKKSRFWRYSAIALGVLVVLLVVLFFAARWYVSSPTGLNDLERRLENMNVRGQSVEIEGLRGDLLSTFRIQKLELQDSEGVWATAEDIELAWKPFGLVRKRLRLNLVSFGDINVARRPDLEPGEEKDPSSSGSFPLNLVRLDRLNIDRFLLEEGVLPRRVAGAANGDIWWSADAALINLDVRPESEEGDELFAHLAWDSRTPLNGELKLVGPAGGLFASLARIPDGQNITAEIDLQQKSDYVKGTGVVDIAGEDWINIELEPDFTRQAAFVNVDLARHPMTRELVSRLGPALEFSTEFDPVDAVETMTASLQSEAMRLDVRNMVSGQRRRSADVALTILRPNMLVQSDGVDLEPFVLAGDVRSQGDGYQFDGRLSGRRITTDVFASDVVSGPLTINYVGDVIDVKTAIRGEAIELDLGERETRFGFLTLSGDIAYDISEQSLLINNLDLETPNSRVKAVGSSTLGDVRTAQLNGDVFVDLAEFGFLSSGRVEGGWTIEQQGRQGQIFSVDLTGNGLENVSEELSDWLGPQVGLRARGRLNQQMDLTVTELRATTSAATVTGQLQRAHTGRLVASGEVETSETYPLYETAPDLTGTFAVEGMLDDLEIDLRMAASEVGSGGAALVRPVVNFSGRRSGDILDGNLRVNGVYNGEPLTLTSNVGQQGARWRVSDLVGRWQTLDLTASLVGDGGDFDAIEGDARLTGSLPDLLPAESIDVRFAKTGTRMNARAEVTQLMAGSFEDGNLVATVVGDMSELEYEAAYEGTSTFSGLRQPATLKVSGEVIEPISQAPEARGVFVGQMLNEPFESTDPFVVRRTPDGLFGDISLRAVGGTLEATLNEASAQPARVDLTGVSLGRLLAMLGREPVEGDANLTFSLDRGEAGIVTGQLSGGLQQVSVPGRDVDPVDLNLNGVFGPEESVLTITTPDRQDLQARLDFDVPAVTQASLPYFEPTPVENARFEARIYGVIDNMAAIFLPENLKLGGEINTELSGNLAFEPSSLEGRMTFAEGLLQHEDFGTDLEAINFELTIVDQVLQLARFDANGRTGGTLTGTGQLNMAEGFNSTLELRADNLSVVDRREVEATASGTLGLGVDNDKFEIVGDLTVNEGRFNLDRLPSPSAPTLDVSFEEEVEEVRPERERRVTLDIKVSGPRSLYLTGKGMDAELALDASITGTANDPNINGTARIVRGRFELLGKRFTFADSNIRIAGDPMDARLDILAVRDTEDFLAKVAITGTPERPAIDLSAEPSLPEDEVLSRVLFGRSPSQLTGLEAARLAAALAQLSGGGGFDLMGGIENITGLDSVDVSQTDGGQFQVATGRYLSDDVYLELSSTASGAPGVSVEWEARDNVSVEAESVPNEGQSLSIQWKRDFE</sequence>
<gene>
    <name evidence="7" type="ORF">ACFQDM_04885</name>
</gene>
<evidence type="ECO:0000256" key="1">
    <source>
        <dbReference type="ARBA" id="ARBA00004167"/>
    </source>
</evidence>
<comment type="subcellular location">
    <subcellularLocation>
        <location evidence="1">Membrane</location>
        <topology evidence="1">Single-pass membrane protein</topology>
    </subcellularLocation>
</comment>
<dbReference type="Pfam" id="PF04357">
    <property type="entry name" value="TamB"/>
    <property type="match status" value="1"/>
</dbReference>
<protein>
    <submittedName>
        <fullName evidence="7">Translocation/assembly module TamB domain-containing protein</fullName>
    </submittedName>
</protein>
<accession>A0ABW1S770</accession>
<dbReference type="Proteomes" id="UP001596303">
    <property type="component" value="Unassembled WGS sequence"/>
</dbReference>
<organism evidence="7 8">
    <name type="scientific">Ponticaulis profundi</name>
    <dbReference type="NCBI Taxonomy" id="2665222"/>
    <lineage>
        <taxon>Bacteria</taxon>
        <taxon>Pseudomonadati</taxon>
        <taxon>Pseudomonadota</taxon>
        <taxon>Alphaproteobacteria</taxon>
        <taxon>Hyphomonadales</taxon>
        <taxon>Hyphomonadaceae</taxon>
        <taxon>Ponticaulis</taxon>
    </lineage>
</organism>